<keyword evidence="2" id="KW-0812">Transmembrane</keyword>
<feature type="transmembrane region" description="Helical" evidence="2">
    <location>
        <begin position="1209"/>
        <end position="1242"/>
    </location>
</feature>
<name>A0A8T2NYM9_9TELE</name>
<protein>
    <submittedName>
        <fullName evidence="3">Uncharacterized protein</fullName>
    </submittedName>
</protein>
<evidence type="ECO:0000313" key="3">
    <source>
        <dbReference type="EMBL" id="KAG9342538.1"/>
    </source>
</evidence>
<sequence length="1270" mass="136919">MCFCSNGTVVIFIRIAFPDLKSVPSESEVLQLANAHLDAPGMLLNRPVMVDNITYENLATTVAPTPTGAPASGTPIPGAPTQPGATATPATINGTVVIFIRIAFPDLKSVPSESEVLQLANTHLDAPGMLLNRPVMVDNITYEKLSDTSFAITQRFEITDVSISENTELRTETNNLIQDTLNNLLNGILSKPAANPFTFPQANYINGSVVIFIRIAFPDLKSVPSESEVLQLANTHLDAPGMLLNRPVMVDNITYEKLSDTSFAITQRFEITDVSISENTELRTETNNLIQDTLNNLLNGILSKPAADPFTFPEANYINTPDQVEARVEYVYKEGDISQPSDFLSAILADLATTVAPAPTGAPASGTPIPGAPTLPGATATPATINGSVVIIIRLVFPNLKSVPSESEVLQLANTHLDAPRRVLNRPVMVDNITYEKISGNAIAIVQRYEIPGISMSENPQDRNETNNLIKDALNNLLNGILTKPGEKPFTFPPANYVNTPDQIEVSVEYVYQEGDISESSDFLSAILAASDLATTAAPTPTPTLPGATTAPATINGTVVIFIRIVFPDLKPVPSESEVLQLANTHLDAPGMLLNRPVMVDNITYENLATTVAPTPTGAPASQPPIPVAPTQPGATATPATINGTVVIFIRIAFPDLKSVPSESEVLQLANTHLDAPGRVLNRPVMVDNITYEKISGNAIAIVQRYEVPGISMSENPQDRNETNNLIKDALNNLLNGILTKPGEKPFTFPPANYVNTPDQIEVSVEYVYQEGDISESSDFLSAILAASDLATTAAPTPTPTLPGATTAPATINGTVVIFIRIVFPDLKPVPSESEVLQLANTHLDAPGMLLNRPVMVDNITYESAPASQPPIPVAPTQPGATATPATINGTVVIFIRIAFPDLKPVPSESEVLQLANTHLDAPGMLLNRPVMVDNITYEIEWNSEQTCSKPFHISRSKLYVSTNPSNTPDQVEARVEYVYKEGDISQPSDFLSAILADLATTVAPTPTGAPASQPPIPVAPTQPGATATPATILGTVLISVRFVFFTIKPAPSESEIQDLVSSLLDSRFRELDQPVRVNEVIYERLSDNSFAMNLTYKISNVPMNEKFNLRDDTQQLIQGSVNNLLNGILNQPNGTTFTFPQATYENMPQEIHANVEYVFREGDINQPSSFLSAILLASGLATTAAPPTTTNPVLLLVTGSVLDGSFPGWALAIIIPCGIVLILVPFWILLCCLLCGCCAAIKRRLRRRRTYNVQQYRIHPNHHYRIHPL</sequence>
<evidence type="ECO:0000256" key="2">
    <source>
        <dbReference type="SAM" id="Phobius"/>
    </source>
</evidence>
<dbReference type="OrthoDB" id="8941791at2759"/>
<organism evidence="3 4">
    <name type="scientific">Albula glossodonta</name>
    <name type="common">roundjaw bonefish</name>
    <dbReference type="NCBI Taxonomy" id="121402"/>
    <lineage>
        <taxon>Eukaryota</taxon>
        <taxon>Metazoa</taxon>
        <taxon>Chordata</taxon>
        <taxon>Craniata</taxon>
        <taxon>Vertebrata</taxon>
        <taxon>Euteleostomi</taxon>
        <taxon>Actinopterygii</taxon>
        <taxon>Neopterygii</taxon>
        <taxon>Teleostei</taxon>
        <taxon>Albuliformes</taxon>
        <taxon>Albulidae</taxon>
        <taxon>Albula</taxon>
    </lineage>
</organism>
<dbReference type="EMBL" id="JAFBMS010000028">
    <property type="protein sequence ID" value="KAG9342538.1"/>
    <property type="molecule type" value="Genomic_DNA"/>
</dbReference>
<gene>
    <name evidence="3" type="ORF">JZ751_016545</name>
</gene>
<reference evidence="3" key="1">
    <citation type="thesis" date="2021" institute="BYU ScholarsArchive" country="Provo, UT, USA">
        <title>Applications of and Algorithms for Genome Assembly and Genomic Analyses with an Emphasis on Marine Teleosts.</title>
        <authorList>
            <person name="Pickett B.D."/>
        </authorList>
    </citation>
    <scope>NUCLEOTIDE SEQUENCE</scope>
    <source>
        <strain evidence="3">HI-2016</strain>
    </source>
</reference>
<keyword evidence="2" id="KW-1133">Transmembrane helix</keyword>
<keyword evidence="4" id="KW-1185">Reference proteome</keyword>
<evidence type="ECO:0000313" key="4">
    <source>
        <dbReference type="Proteomes" id="UP000824540"/>
    </source>
</evidence>
<dbReference type="AlphaFoldDB" id="A0A8T2NYM9"/>
<accession>A0A8T2NYM9</accession>
<comment type="caution">
    <text evidence="3">The sequence shown here is derived from an EMBL/GenBank/DDBJ whole genome shotgun (WGS) entry which is preliminary data.</text>
</comment>
<proteinExistence type="predicted"/>
<evidence type="ECO:0000256" key="1">
    <source>
        <dbReference type="SAM" id="MobiDB-lite"/>
    </source>
</evidence>
<feature type="region of interest" description="Disordered" evidence="1">
    <location>
        <begin position="64"/>
        <end position="87"/>
    </location>
</feature>
<keyword evidence="2" id="KW-0472">Membrane</keyword>
<dbReference type="Proteomes" id="UP000824540">
    <property type="component" value="Unassembled WGS sequence"/>
</dbReference>